<dbReference type="eggNOG" id="COG5002">
    <property type="taxonomic scope" value="Bacteria"/>
</dbReference>
<dbReference type="CDD" id="cd01948">
    <property type="entry name" value="EAL"/>
    <property type="match status" value="1"/>
</dbReference>
<dbReference type="SMART" id="SM00267">
    <property type="entry name" value="GGDEF"/>
    <property type="match status" value="1"/>
</dbReference>
<dbReference type="PROSITE" id="PS50112">
    <property type="entry name" value="PAS"/>
    <property type="match status" value="1"/>
</dbReference>
<evidence type="ECO:0000313" key="13">
    <source>
        <dbReference type="Proteomes" id="UP000013232"/>
    </source>
</evidence>
<dbReference type="InterPro" id="IPR043128">
    <property type="entry name" value="Rev_trsase/Diguanyl_cyclase"/>
</dbReference>
<comment type="subcellular location">
    <subcellularLocation>
        <location evidence="1">Cell membrane</location>
        <topology evidence="1">Multi-pass membrane protein</topology>
    </subcellularLocation>
</comment>
<comment type="caution">
    <text evidence="12">The sequence shown here is derived from an EMBL/GenBank/DDBJ whole genome shotgun (WGS) entry which is preliminary data.</text>
</comment>
<evidence type="ECO:0000256" key="4">
    <source>
        <dbReference type="ARBA" id="ARBA00022989"/>
    </source>
</evidence>
<keyword evidence="2" id="KW-1003">Cell membrane</keyword>
<keyword evidence="4 6" id="KW-1133">Transmembrane helix</keyword>
<dbReference type="Gene3D" id="6.10.340.10">
    <property type="match status" value="1"/>
</dbReference>
<feature type="domain" description="EAL" evidence="9">
    <location>
        <begin position="665"/>
        <end position="918"/>
    </location>
</feature>
<dbReference type="Gene3D" id="3.30.450.20">
    <property type="entry name" value="PAS domain"/>
    <property type="match status" value="2"/>
</dbReference>
<dbReference type="Gene3D" id="3.30.70.270">
    <property type="match status" value="1"/>
</dbReference>
<feature type="domain" description="HAMP" evidence="10">
    <location>
        <begin position="312"/>
        <end position="357"/>
    </location>
</feature>
<evidence type="ECO:0000313" key="12">
    <source>
        <dbReference type="EMBL" id="ENO83698.1"/>
    </source>
</evidence>
<dbReference type="GO" id="GO:0005886">
    <property type="term" value="C:plasma membrane"/>
    <property type="evidence" value="ECO:0007669"/>
    <property type="project" value="UniProtKB-SubCell"/>
</dbReference>
<dbReference type="PROSITE" id="PS50885">
    <property type="entry name" value="HAMP"/>
    <property type="match status" value="1"/>
</dbReference>
<dbReference type="InterPro" id="IPR000700">
    <property type="entry name" value="PAS-assoc_C"/>
</dbReference>
<dbReference type="OrthoDB" id="9813903at2"/>
<name>N6YND6_THAL4</name>
<dbReference type="NCBIfam" id="TIGR00254">
    <property type="entry name" value="GGDEF"/>
    <property type="match status" value="1"/>
</dbReference>
<evidence type="ECO:0000259" key="11">
    <source>
        <dbReference type="PROSITE" id="PS50887"/>
    </source>
</evidence>
<dbReference type="SMART" id="SM00091">
    <property type="entry name" value="PAS"/>
    <property type="match status" value="1"/>
</dbReference>
<dbReference type="Pfam" id="PF00563">
    <property type="entry name" value="EAL"/>
    <property type="match status" value="1"/>
</dbReference>
<dbReference type="SUPFAM" id="SSF55785">
    <property type="entry name" value="PYP-like sensor domain (PAS domain)"/>
    <property type="match status" value="1"/>
</dbReference>
<dbReference type="InterPro" id="IPR003660">
    <property type="entry name" value="HAMP_dom"/>
</dbReference>
<feature type="transmembrane region" description="Helical" evidence="6">
    <location>
        <begin position="280"/>
        <end position="302"/>
    </location>
</feature>
<dbReference type="PANTHER" id="PTHR44757">
    <property type="entry name" value="DIGUANYLATE CYCLASE DGCP"/>
    <property type="match status" value="1"/>
</dbReference>
<dbReference type="PANTHER" id="PTHR44757:SF2">
    <property type="entry name" value="BIOFILM ARCHITECTURE MAINTENANCE PROTEIN MBAA"/>
    <property type="match status" value="1"/>
</dbReference>
<dbReference type="SMART" id="SM00086">
    <property type="entry name" value="PAC"/>
    <property type="match status" value="1"/>
</dbReference>
<evidence type="ECO:0000259" key="8">
    <source>
        <dbReference type="PROSITE" id="PS50113"/>
    </source>
</evidence>
<sequence length="918" mass="102377">MIRKSLRLRLWLTIGLALAPVLMFVLFDYHDQRTQTIKRAHEEIAQYLTVARREADEAHKAVGLALRLMAESDELRSPDSARCDDVARRLLDTLEDFVNIGAALPDGTVFCSALPKSEAINVSDRAWFQAAMRGGEITRGEFHVGRISSQSVLVFGYPLSGPRGEVRGLVFAAISLNWLNKLIDDFKLPPGWEASLIDGHGRILAHHPDAEQWRGHALPADELALLHRTLTESSSIAELTGPDGKRRLYGLAMPGFVPDKDLIAIGAPLKHSLNAVDKRFHIQLAVFAAVALLSALIARLYIYQLIEVWTARVRNVVAHIAAGNLDTRIGHGSAVRELDDVSAGINHMAEEIERRDAELRRLSMAIEQSPECIVITDTDARIEYVNDAFLRITGYTREEVIGQNPRVLNTGRTPKETYVDLWATLTRGEVWRGEFHNSRKDGSGYLELATVAPIKQPDGTITHYVAVKEDITQRKQSEALLHRLAYYDPLTGLPNRALLRDRLEQAIRGSSRSEAWGMLMLLDIDRFRKLNDSRGHAIGDQLLKELGDRLQEALREDDTVARHGDDDFAIIIENVGTNETDAIARAELIAKKLHRELDAPYQLGDAQEGPYYATLSVGISLFRGKASSPETLLKQAEVALYSAKENGRNAIRFFNPAMQAVVDAHARMEIGLREALNTGGFRLLYQPQVDRHGRLAGAEALIRWPGAAGTTVSPADFIPLAEDTGLIVQIGQWVLDTACTQLARWQQSSSTRHLSIAVNVSARQFRQADFVTLVRRTVENAGIDPSRLKLELTESAILDDLDESITRMNQLRELGIHFALDDFGTGYSSLSYLKRLPFAQLKIDQSFIRDMAQDEGSETIVLAILSMSHALDLEVIAEGVETPTQREFLRLHGCEFFQGYLFGRPLPIEDWQDFLAMV</sequence>
<accession>N6YND6</accession>
<dbReference type="Gene3D" id="3.20.20.450">
    <property type="entry name" value="EAL domain"/>
    <property type="match status" value="1"/>
</dbReference>
<dbReference type="SMART" id="SM00052">
    <property type="entry name" value="EAL"/>
    <property type="match status" value="1"/>
</dbReference>
<dbReference type="InterPro" id="IPR001633">
    <property type="entry name" value="EAL_dom"/>
</dbReference>
<dbReference type="eggNOG" id="COG5001">
    <property type="taxonomic scope" value="Bacteria"/>
</dbReference>
<feature type="domain" description="PAC" evidence="8">
    <location>
        <begin position="431"/>
        <end position="483"/>
    </location>
</feature>
<feature type="domain" description="PAS" evidence="7">
    <location>
        <begin position="358"/>
        <end position="404"/>
    </location>
</feature>
<dbReference type="RefSeq" id="WP_004348268.1">
    <property type="nucleotide sequence ID" value="NZ_AMXE01000146.1"/>
</dbReference>
<organism evidence="12 13">
    <name type="scientific">Thauera linaloolentis (strain DSM 12138 / JCM 21573 / CCUG 41526 / CIP 105981 / IAM 15112 / NBRC 102519 / 47Lol)</name>
    <dbReference type="NCBI Taxonomy" id="1123367"/>
    <lineage>
        <taxon>Bacteria</taxon>
        <taxon>Pseudomonadati</taxon>
        <taxon>Pseudomonadota</taxon>
        <taxon>Betaproteobacteria</taxon>
        <taxon>Rhodocyclales</taxon>
        <taxon>Zoogloeaceae</taxon>
        <taxon>Thauera</taxon>
    </lineage>
</organism>
<dbReference type="InterPro" id="IPR035919">
    <property type="entry name" value="EAL_sf"/>
</dbReference>
<dbReference type="InterPro" id="IPR035965">
    <property type="entry name" value="PAS-like_dom_sf"/>
</dbReference>
<dbReference type="CDD" id="cd18774">
    <property type="entry name" value="PDC2_HK_sensor"/>
    <property type="match status" value="1"/>
</dbReference>
<dbReference type="EMBL" id="AMXE01000146">
    <property type="protein sequence ID" value="ENO83698.1"/>
    <property type="molecule type" value="Genomic_DNA"/>
</dbReference>
<evidence type="ECO:0000256" key="2">
    <source>
        <dbReference type="ARBA" id="ARBA00022475"/>
    </source>
</evidence>
<dbReference type="AlphaFoldDB" id="N6YND6"/>
<dbReference type="Pfam" id="PF13426">
    <property type="entry name" value="PAS_9"/>
    <property type="match status" value="1"/>
</dbReference>
<evidence type="ECO:0000256" key="3">
    <source>
        <dbReference type="ARBA" id="ARBA00022692"/>
    </source>
</evidence>
<reference evidence="12 13" key="1">
    <citation type="submission" date="2012-09" db="EMBL/GenBank/DDBJ databases">
        <title>Draft Genome Sequences of 6 Strains from Genus Thauera.</title>
        <authorList>
            <person name="Liu B."/>
            <person name="Shapleigh J.P."/>
            <person name="Frostegard A.H."/>
        </authorList>
    </citation>
    <scope>NUCLEOTIDE SEQUENCE [LARGE SCALE GENOMIC DNA]</scope>
    <source>
        <strain evidence="13">47Lol / DSM 12138</strain>
    </source>
</reference>
<keyword evidence="3 6" id="KW-0812">Transmembrane</keyword>
<dbReference type="InterPro" id="IPR001610">
    <property type="entry name" value="PAC"/>
</dbReference>
<feature type="domain" description="GGDEF" evidence="11">
    <location>
        <begin position="515"/>
        <end position="656"/>
    </location>
</feature>
<keyword evidence="13" id="KW-1185">Reference proteome</keyword>
<dbReference type="SUPFAM" id="SSF55073">
    <property type="entry name" value="Nucleotide cyclase"/>
    <property type="match status" value="1"/>
</dbReference>
<evidence type="ECO:0000259" key="7">
    <source>
        <dbReference type="PROSITE" id="PS50112"/>
    </source>
</evidence>
<proteinExistence type="predicted"/>
<dbReference type="InterPro" id="IPR029787">
    <property type="entry name" value="Nucleotide_cyclase"/>
</dbReference>
<dbReference type="STRING" id="1123367.GCA_000621305_01897"/>
<dbReference type="PROSITE" id="PS50883">
    <property type="entry name" value="EAL"/>
    <property type="match status" value="1"/>
</dbReference>
<evidence type="ECO:0000256" key="1">
    <source>
        <dbReference type="ARBA" id="ARBA00004651"/>
    </source>
</evidence>
<dbReference type="Pfam" id="PF00990">
    <property type="entry name" value="GGDEF"/>
    <property type="match status" value="1"/>
</dbReference>
<evidence type="ECO:0000259" key="10">
    <source>
        <dbReference type="PROSITE" id="PS50885"/>
    </source>
</evidence>
<dbReference type="PROSITE" id="PS50887">
    <property type="entry name" value="GGDEF"/>
    <property type="match status" value="1"/>
</dbReference>
<dbReference type="InterPro" id="IPR052155">
    <property type="entry name" value="Biofilm_reg_signaling"/>
</dbReference>
<dbReference type="CDD" id="cd01949">
    <property type="entry name" value="GGDEF"/>
    <property type="match status" value="1"/>
</dbReference>
<evidence type="ECO:0000256" key="6">
    <source>
        <dbReference type="SAM" id="Phobius"/>
    </source>
</evidence>
<dbReference type="PROSITE" id="PS50113">
    <property type="entry name" value="PAC"/>
    <property type="match status" value="1"/>
</dbReference>
<evidence type="ECO:0000259" key="9">
    <source>
        <dbReference type="PROSITE" id="PS50883"/>
    </source>
</evidence>
<dbReference type="NCBIfam" id="TIGR00229">
    <property type="entry name" value="sensory_box"/>
    <property type="match status" value="1"/>
</dbReference>
<dbReference type="CDD" id="cd06225">
    <property type="entry name" value="HAMP"/>
    <property type="match status" value="1"/>
</dbReference>
<dbReference type="Proteomes" id="UP000013232">
    <property type="component" value="Unassembled WGS sequence"/>
</dbReference>
<dbReference type="CDD" id="cd12914">
    <property type="entry name" value="PDC1_DGC_like"/>
    <property type="match status" value="1"/>
</dbReference>
<dbReference type="Pfam" id="PF02743">
    <property type="entry name" value="dCache_1"/>
    <property type="match status" value="1"/>
</dbReference>
<gene>
    <name evidence="12" type="ORF">C666_18570</name>
</gene>
<dbReference type="SUPFAM" id="SSF141868">
    <property type="entry name" value="EAL domain-like"/>
    <property type="match status" value="1"/>
</dbReference>
<dbReference type="GO" id="GO:0007165">
    <property type="term" value="P:signal transduction"/>
    <property type="evidence" value="ECO:0007669"/>
    <property type="project" value="InterPro"/>
</dbReference>
<dbReference type="Pfam" id="PF00672">
    <property type="entry name" value="HAMP"/>
    <property type="match status" value="1"/>
</dbReference>
<evidence type="ECO:0000256" key="5">
    <source>
        <dbReference type="ARBA" id="ARBA00023136"/>
    </source>
</evidence>
<dbReference type="InterPro" id="IPR000160">
    <property type="entry name" value="GGDEF_dom"/>
</dbReference>
<dbReference type="InterPro" id="IPR033479">
    <property type="entry name" value="dCache_1"/>
</dbReference>
<protein>
    <submittedName>
        <fullName evidence="12">PAS/PAC sensor-containing diguanylate cyclase/phosphodiesterase</fullName>
    </submittedName>
</protein>
<dbReference type="CDD" id="cd00130">
    <property type="entry name" value="PAS"/>
    <property type="match status" value="1"/>
</dbReference>
<keyword evidence="5 6" id="KW-0472">Membrane</keyword>
<dbReference type="InterPro" id="IPR000014">
    <property type="entry name" value="PAS"/>
</dbReference>